<evidence type="ECO:0000313" key="1">
    <source>
        <dbReference type="EMBL" id="GMN38879.1"/>
    </source>
</evidence>
<organism evidence="1 2">
    <name type="scientific">Ficus carica</name>
    <name type="common">Common fig</name>
    <dbReference type="NCBI Taxonomy" id="3494"/>
    <lineage>
        <taxon>Eukaryota</taxon>
        <taxon>Viridiplantae</taxon>
        <taxon>Streptophyta</taxon>
        <taxon>Embryophyta</taxon>
        <taxon>Tracheophyta</taxon>
        <taxon>Spermatophyta</taxon>
        <taxon>Magnoliopsida</taxon>
        <taxon>eudicotyledons</taxon>
        <taxon>Gunneridae</taxon>
        <taxon>Pentapetalae</taxon>
        <taxon>rosids</taxon>
        <taxon>fabids</taxon>
        <taxon>Rosales</taxon>
        <taxon>Moraceae</taxon>
        <taxon>Ficeae</taxon>
        <taxon>Ficus</taxon>
    </lineage>
</organism>
<dbReference type="PANTHER" id="PTHR31050">
    <property type="entry name" value="OS08G0413200 PROTEIN"/>
    <property type="match status" value="1"/>
</dbReference>
<dbReference type="EMBL" id="BTGU01000008">
    <property type="protein sequence ID" value="GMN38879.1"/>
    <property type="molecule type" value="Genomic_DNA"/>
</dbReference>
<dbReference type="Pfam" id="PF06880">
    <property type="entry name" value="DUF1262"/>
    <property type="match status" value="1"/>
</dbReference>
<dbReference type="Proteomes" id="UP001187192">
    <property type="component" value="Unassembled WGS sequence"/>
</dbReference>
<accession>A0AA87ZKS2</accession>
<protein>
    <submittedName>
        <fullName evidence="1">Uncharacterized protein</fullName>
    </submittedName>
</protein>
<keyword evidence="2" id="KW-1185">Reference proteome</keyword>
<dbReference type="PANTHER" id="PTHR31050:SF3">
    <property type="entry name" value="OS08G0412800 PROTEIN"/>
    <property type="match status" value="1"/>
</dbReference>
<reference evidence="1" key="1">
    <citation type="submission" date="2023-07" db="EMBL/GenBank/DDBJ databases">
        <title>draft genome sequence of fig (Ficus carica).</title>
        <authorList>
            <person name="Takahashi T."/>
            <person name="Nishimura K."/>
        </authorList>
    </citation>
    <scope>NUCLEOTIDE SEQUENCE</scope>
</reference>
<dbReference type="InterPro" id="IPR010683">
    <property type="entry name" value="DUF1262"/>
</dbReference>
<proteinExistence type="predicted"/>
<dbReference type="AlphaFoldDB" id="A0AA87ZKS2"/>
<gene>
    <name evidence="1" type="ORF">TIFTF001_008114</name>
</gene>
<sequence length="117" mass="13480">MYVTRPLSLLRRTPELLTLQPQDHGPNSGYLVLFDEECETTTCFALCKDRSIRGLPFPQNKDLTVCYTRGVGEHRKTDNDEVVFIPLLDQPLSSGLYYVIRRQGKDMGYVKINAYMF</sequence>
<comment type="caution">
    <text evidence="1">The sequence shown here is derived from an EMBL/GenBank/DDBJ whole genome shotgun (WGS) entry which is preliminary data.</text>
</comment>
<evidence type="ECO:0000313" key="2">
    <source>
        <dbReference type="Proteomes" id="UP001187192"/>
    </source>
</evidence>
<name>A0AA87ZKS2_FICCA</name>